<proteinExistence type="predicted"/>
<dbReference type="Proteomes" id="UP001310594">
    <property type="component" value="Unassembled WGS sequence"/>
</dbReference>
<dbReference type="InterPro" id="IPR052523">
    <property type="entry name" value="Trichothecene_AcTrans"/>
</dbReference>
<organism evidence="2 3">
    <name type="scientific">Elasticomyces elasticus</name>
    <dbReference type="NCBI Taxonomy" id="574655"/>
    <lineage>
        <taxon>Eukaryota</taxon>
        <taxon>Fungi</taxon>
        <taxon>Dikarya</taxon>
        <taxon>Ascomycota</taxon>
        <taxon>Pezizomycotina</taxon>
        <taxon>Dothideomycetes</taxon>
        <taxon>Dothideomycetidae</taxon>
        <taxon>Mycosphaerellales</taxon>
        <taxon>Teratosphaeriaceae</taxon>
        <taxon>Elasticomyces</taxon>
    </lineage>
</organism>
<dbReference type="AlphaFoldDB" id="A0AAN7W905"/>
<comment type="caution">
    <text evidence="2">The sequence shown here is derived from an EMBL/GenBank/DDBJ whole genome shotgun (WGS) entry which is preliminary data.</text>
</comment>
<protein>
    <recommendedName>
        <fullName evidence="1">N-acetyltransferase domain-containing protein</fullName>
    </recommendedName>
</protein>
<sequence>MHITVLPASAEDASELFGVAALAFGDDEPAWAAYFQNHATELGRKLGGERFLQAIQSDEHAIWHKAIGKDTAQIVGFSIWKVYQDRFITLPIEQPADSYWSTPKDAEYAKSIMSYISQTRHDYVRSLDGNAVHLNTLAVLPGYQRKGIGGRLMNWGLRKADELGFDAWVEGSVPGRPLYEKHGFVFQGDMAIIVPDEFADRGKLTVAFLIRPGRGMEAVNGTSAGPSATYVAT</sequence>
<dbReference type="Gene3D" id="3.40.630.30">
    <property type="match status" value="1"/>
</dbReference>
<dbReference type="InterPro" id="IPR016181">
    <property type="entry name" value="Acyl_CoA_acyltransferase"/>
</dbReference>
<dbReference type="SUPFAM" id="SSF55729">
    <property type="entry name" value="Acyl-CoA N-acyltransferases (Nat)"/>
    <property type="match status" value="1"/>
</dbReference>
<dbReference type="GO" id="GO:0016747">
    <property type="term" value="F:acyltransferase activity, transferring groups other than amino-acyl groups"/>
    <property type="evidence" value="ECO:0007669"/>
    <property type="project" value="InterPro"/>
</dbReference>
<reference evidence="2" key="1">
    <citation type="submission" date="2023-08" db="EMBL/GenBank/DDBJ databases">
        <title>Black Yeasts Isolated from many extreme environments.</title>
        <authorList>
            <person name="Coleine C."/>
            <person name="Stajich J.E."/>
            <person name="Selbmann L."/>
        </authorList>
    </citation>
    <scope>NUCLEOTIDE SEQUENCE</scope>
    <source>
        <strain evidence="2">CCFEE 5810</strain>
    </source>
</reference>
<accession>A0AAN7W905</accession>
<evidence type="ECO:0000259" key="1">
    <source>
        <dbReference type="PROSITE" id="PS51186"/>
    </source>
</evidence>
<evidence type="ECO:0000313" key="2">
    <source>
        <dbReference type="EMBL" id="KAK5702005.1"/>
    </source>
</evidence>
<dbReference type="PANTHER" id="PTHR42791">
    <property type="entry name" value="GNAT FAMILY ACETYLTRANSFERASE"/>
    <property type="match status" value="1"/>
</dbReference>
<dbReference type="CDD" id="cd04301">
    <property type="entry name" value="NAT_SF"/>
    <property type="match status" value="1"/>
</dbReference>
<feature type="domain" description="N-acetyltransferase" evidence="1">
    <location>
        <begin position="3"/>
        <end position="207"/>
    </location>
</feature>
<dbReference type="PANTHER" id="PTHR42791:SF14">
    <property type="entry name" value="N-ACETYLTRANSFERASE DOMAIN-CONTAINING PROTEIN"/>
    <property type="match status" value="1"/>
</dbReference>
<dbReference type="InterPro" id="IPR000182">
    <property type="entry name" value="GNAT_dom"/>
</dbReference>
<evidence type="ECO:0000313" key="3">
    <source>
        <dbReference type="Proteomes" id="UP001310594"/>
    </source>
</evidence>
<dbReference type="EMBL" id="JAVRQU010000006">
    <property type="protein sequence ID" value="KAK5702005.1"/>
    <property type="molecule type" value="Genomic_DNA"/>
</dbReference>
<name>A0AAN7W905_9PEZI</name>
<dbReference type="PROSITE" id="PS51186">
    <property type="entry name" value="GNAT"/>
    <property type="match status" value="1"/>
</dbReference>
<dbReference type="Pfam" id="PF00583">
    <property type="entry name" value="Acetyltransf_1"/>
    <property type="match status" value="1"/>
</dbReference>
<gene>
    <name evidence="2" type="ORF">LTR97_004823</name>
</gene>